<organism evidence="13 14">
    <name type="scientific">Marinobacterium lacunae</name>
    <dbReference type="NCBI Taxonomy" id="1232683"/>
    <lineage>
        <taxon>Bacteria</taxon>
        <taxon>Pseudomonadati</taxon>
        <taxon>Pseudomonadota</taxon>
        <taxon>Gammaproteobacteria</taxon>
        <taxon>Oceanospirillales</taxon>
        <taxon>Oceanospirillaceae</taxon>
        <taxon>Marinobacterium</taxon>
    </lineage>
</organism>
<dbReference type="Pfam" id="PF02558">
    <property type="entry name" value="ApbA"/>
    <property type="match status" value="1"/>
</dbReference>
<dbReference type="GO" id="GO:0005737">
    <property type="term" value="C:cytoplasm"/>
    <property type="evidence" value="ECO:0007669"/>
    <property type="project" value="TreeGrafter"/>
</dbReference>
<dbReference type="GO" id="GO:0015940">
    <property type="term" value="P:pantothenate biosynthetic process"/>
    <property type="evidence" value="ECO:0007669"/>
    <property type="project" value="UniProtKB-UniPathway"/>
</dbReference>
<dbReference type="GO" id="GO:0050661">
    <property type="term" value="F:NADP binding"/>
    <property type="evidence" value="ECO:0007669"/>
    <property type="project" value="TreeGrafter"/>
</dbReference>
<protein>
    <recommendedName>
        <fullName evidence="4 10">2-dehydropantoate 2-reductase</fullName>
        <ecNumber evidence="3 10">1.1.1.169</ecNumber>
    </recommendedName>
    <alternativeName>
        <fullName evidence="8 10">Ketopantoate reductase</fullName>
    </alternativeName>
</protein>
<evidence type="ECO:0000256" key="10">
    <source>
        <dbReference type="RuleBase" id="RU362068"/>
    </source>
</evidence>
<comment type="pathway">
    <text evidence="1 10">Cofactor biosynthesis; (R)-pantothenate biosynthesis; (R)-pantoate from 3-methyl-2-oxobutanoate: step 2/2.</text>
</comment>
<comment type="similarity">
    <text evidence="2 10">Belongs to the ketopantoate reductase family.</text>
</comment>
<dbReference type="Gene3D" id="3.40.50.720">
    <property type="entry name" value="NAD(P)-binding Rossmann-like Domain"/>
    <property type="match status" value="1"/>
</dbReference>
<dbReference type="RefSeq" id="WP_051692961.1">
    <property type="nucleotide sequence ID" value="NZ_JMQN01000040.1"/>
</dbReference>
<sequence>MRWHILGAGAIGCLFAERLARAGCDVTLLVRTEAQLEGLNRLDNIVSVQIDNTWHLARVDAETVADSSAIQHLLVCTKAYDGLDAINAISPRLAPDAQIVLLQNGYGHQQKSALALAPRPIWAGVTTSGARRTGPFRVVQSGEGETQIGRLNLPEGADHGLPDGWSTLDHRVVLNGDINRALWQKLAINAVINPLTALHGCRNGELLSPVYRQELTTLCTEIENVASVCTQPLFDTTLLEAVLEVAENTAQNRSSMLEDLSAGRPTEIEQITGFICAAARELGEETPLNTELLNAVRFEQRRKNREEQA</sequence>
<keyword evidence="6 10" id="KW-0521">NADP</keyword>
<dbReference type="Pfam" id="PF08546">
    <property type="entry name" value="ApbA_C"/>
    <property type="match status" value="1"/>
</dbReference>
<evidence type="ECO:0000256" key="5">
    <source>
        <dbReference type="ARBA" id="ARBA00022655"/>
    </source>
</evidence>
<dbReference type="PANTHER" id="PTHR43765:SF2">
    <property type="entry name" value="2-DEHYDROPANTOATE 2-REDUCTASE"/>
    <property type="match status" value="1"/>
</dbReference>
<evidence type="ECO:0000256" key="8">
    <source>
        <dbReference type="ARBA" id="ARBA00032024"/>
    </source>
</evidence>
<dbReference type="InterPro" id="IPR036291">
    <property type="entry name" value="NAD(P)-bd_dom_sf"/>
</dbReference>
<dbReference type="PATRIC" id="fig|1232683.4.peg.2715"/>
<evidence type="ECO:0000259" key="11">
    <source>
        <dbReference type="Pfam" id="PF02558"/>
    </source>
</evidence>
<proteinExistence type="inferred from homology"/>
<dbReference type="InterPro" id="IPR013332">
    <property type="entry name" value="KPR_N"/>
</dbReference>
<dbReference type="UniPathway" id="UPA00028">
    <property type="reaction ID" value="UER00004"/>
</dbReference>
<accession>A0A081FXI2</accession>
<dbReference type="STRING" id="1232683.ADIMK_2761"/>
<evidence type="ECO:0000256" key="3">
    <source>
        <dbReference type="ARBA" id="ARBA00013014"/>
    </source>
</evidence>
<feature type="domain" description="Ketopantoate reductase N-terminal" evidence="11">
    <location>
        <begin position="3"/>
        <end position="151"/>
    </location>
</feature>
<keyword evidence="5 10" id="KW-0566">Pantothenate biosynthesis</keyword>
<feature type="domain" description="Ketopantoate reductase C-terminal" evidence="12">
    <location>
        <begin position="177"/>
        <end position="298"/>
    </location>
</feature>
<dbReference type="Proteomes" id="UP000028252">
    <property type="component" value="Unassembled WGS sequence"/>
</dbReference>
<name>A0A081FXI2_9GAMM</name>
<dbReference type="EMBL" id="JMQN01000040">
    <property type="protein sequence ID" value="KEA63237.1"/>
    <property type="molecule type" value="Genomic_DNA"/>
</dbReference>
<evidence type="ECO:0000313" key="14">
    <source>
        <dbReference type="Proteomes" id="UP000028252"/>
    </source>
</evidence>
<dbReference type="InterPro" id="IPR003710">
    <property type="entry name" value="ApbA"/>
</dbReference>
<dbReference type="InterPro" id="IPR050838">
    <property type="entry name" value="Ketopantoate_reductase"/>
</dbReference>
<dbReference type="InterPro" id="IPR008927">
    <property type="entry name" value="6-PGluconate_DH-like_C_sf"/>
</dbReference>
<comment type="caution">
    <text evidence="13">The sequence shown here is derived from an EMBL/GenBank/DDBJ whole genome shotgun (WGS) entry which is preliminary data.</text>
</comment>
<comment type="catalytic activity">
    <reaction evidence="9 10">
        <text>(R)-pantoate + NADP(+) = 2-dehydropantoate + NADPH + H(+)</text>
        <dbReference type="Rhea" id="RHEA:16233"/>
        <dbReference type="ChEBI" id="CHEBI:11561"/>
        <dbReference type="ChEBI" id="CHEBI:15378"/>
        <dbReference type="ChEBI" id="CHEBI:15980"/>
        <dbReference type="ChEBI" id="CHEBI:57783"/>
        <dbReference type="ChEBI" id="CHEBI:58349"/>
        <dbReference type="EC" id="1.1.1.169"/>
    </reaction>
</comment>
<dbReference type="FunFam" id="1.10.1040.10:FF:000017">
    <property type="entry name" value="2-dehydropantoate 2-reductase"/>
    <property type="match status" value="1"/>
</dbReference>
<dbReference type="eggNOG" id="COG1893">
    <property type="taxonomic scope" value="Bacteria"/>
</dbReference>
<dbReference type="AlphaFoldDB" id="A0A081FXI2"/>
<dbReference type="Gene3D" id="1.10.1040.10">
    <property type="entry name" value="N-(1-d-carboxylethyl)-l-norvaline Dehydrogenase, domain 2"/>
    <property type="match status" value="1"/>
</dbReference>
<evidence type="ECO:0000313" key="13">
    <source>
        <dbReference type="EMBL" id="KEA63237.1"/>
    </source>
</evidence>
<comment type="function">
    <text evidence="10">Catalyzes the NADPH-dependent reduction of ketopantoate into pantoic acid.</text>
</comment>
<evidence type="ECO:0000256" key="1">
    <source>
        <dbReference type="ARBA" id="ARBA00004994"/>
    </source>
</evidence>
<keyword evidence="7 10" id="KW-0560">Oxidoreductase</keyword>
<reference evidence="13 14" key="1">
    <citation type="submission" date="2014-04" db="EMBL/GenBank/DDBJ databases">
        <title>Marinobacterium kochiensis sp. nov., isolated from sediment sample collected from Kochi backwaters in Kerala, India.</title>
        <authorList>
            <person name="Singh A."/>
            <person name="Pinnaka A.K."/>
        </authorList>
    </citation>
    <scope>NUCLEOTIDE SEQUENCE [LARGE SCALE GENOMIC DNA]</scope>
    <source>
        <strain evidence="13 14">AK27</strain>
    </source>
</reference>
<dbReference type="NCBIfam" id="TIGR00745">
    <property type="entry name" value="apbA_panE"/>
    <property type="match status" value="1"/>
</dbReference>
<evidence type="ECO:0000256" key="9">
    <source>
        <dbReference type="ARBA" id="ARBA00048793"/>
    </source>
</evidence>
<dbReference type="PANTHER" id="PTHR43765">
    <property type="entry name" value="2-DEHYDROPANTOATE 2-REDUCTASE-RELATED"/>
    <property type="match status" value="1"/>
</dbReference>
<dbReference type="GO" id="GO:0008677">
    <property type="term" value="F:2-dehydropantoate 2-reductase activity"/>
    <property type="evidence" value="ECO:0007669"/>
    <property type="project" value="UniProtKB-EC"/>
</dbReference>
<dbReference type="InterPro" id="IPR013752">
    <property type="entry name" value="KPA_reductase"/>
</dbReference>
<evidence type="ECO:0000256" key="2">
    <source>
        <dbReference type="ARBA" id="ARBA00007870"/>
    </source>
</evidence>
<dbReference type="SUPFAM" id="SSF48179">
    <property type="entry name" value="6-phosphogluconate dehydrogenase C-terminal domain-like"/>
    <property type="match status" value="1"/>
</dbReference>
<evidence type="ECO:0000256" key="7">
    <source>
        <dbReference type="ARBA" id="ARBA00023002"/>
    </source>
</evidence>
<dbReference type="OrthoDB" id="6530772at2"/>
<gene>
    <name evidence="13" type="ORF">ADIMK_2761</name>
</gene>
<keyword evidence="14" id="KW-1185">Reference proteome</keyword>
<evidence type="ECO:0000259" key="12">
    <source>
        <dbReference type="Pfam" id="PF08546"/>
    </source>
</evidence>
<dbReference type="InterPro" id="IPR013328">
    <property type="entry name" value="6PGD_dom2"/>
</dbReference>
<evidence type="ECO:0000256" key="4">
    <source>
        <dbReference type="ARBA" id="ARBA00019465"/>
    </source>
</evidence>
<dbReference type="SUPFAM" id="SSF51735">
    <property type="entry name" value="NAD(P)-binding Rossmann-fold domains"/>
    <property type="match status" value="1"/>
</dbReference>
<evidence type="ECO:0000256" key="6">
    <source>
        <dbReference type="ARBA" id="ARBA00022857"/>
    </source>
</evidence>
<dbReference type="EC" id="1.1.1.169" evidence="3 10"/>